<dbReference type="SUPFAM" id="SSF53335">
    <property type="entry name" value="S-adenosyl-L-methionine-dependent methyltransferases"/>
    <property type="match status" value="1"/>
</dbReference>
<feature type="compositionally biased region" description="Polar residues" evidence="7">
    <location>
        <begin position="1230"/>
        <end position="1245"/>
    </location>
</feature>
<feature type="compositionally biased region" description="Basic and acidic residues" evidence="7">
    <location>
        <begin position="191"/>
        <end position="201"/>
    </location>
</feature>
<dbReference type="GO" id="GO:0003723">
    <property type="term" value="F:RNA binding"/>
    <property type="evidence" value="ECO:0007669"/>
    <property type="project" value="TreeGrafter"/>
</dbReference>
<feature type="compositionally biased region" description="Basic and acidic residues" evidence="7">
    <location>
        <begin position="678"/>
        <end position="689"/>
    </location>
</feature>
<evidence type="ECO:0000259" key="8">
    <source>
        <dbReference type="Pfam" id="PF13847"/>
    </source>
</evidence>
<feature type="binding site" evidence="6">
    <location>
        <position position="369"/>
    </location>
    <ligand>
        <name>S-adenosyl-L-methionine</name>
        <dbReference type="ChEBI" id="CHEBI:59789"/>
    </ligand>
</feature>
<feature type="compositionally biased region" description="Basic and acidic residues" evidence="7">
    <location>
        <begin position="1023"/>
        <end position="1056"/>
    </location>
</feature>
<feature type="region of interest" description="Disordered" evidence="7">
    <location>
        <begin position="107"/>
        <end position="233"/>
    </location>
</feature>
<reference evidence="9" key="1">
    <citation type="submission" date="2021-05" db="EMBL/GenBank/DDBJ databases">
        <authorList>
            <person name="Alioto T."/>
            <person name="Alioto T."/>
            <person name="Gomez Garrido J."/>
        </authorList>
    </citation>
    <scope>NUCLEOTIDE SEQUENCE</scope>
</reference>
<feature type="binding site" evidence="6">
    <location>
        <position position="439"/>
    </location>
    <ligand>
        <name>S-adenosyl-L-methionine</name>
        <dbReference type="ChEBI" id="CHEBI:59789"/>
    </ligand>
</feature>
<dbReference type="InterPro" id="IPR025714">
    <property type="entry name" value="Methyltranfer_dom"/>
</dbReference>
<feature type="compositionally biased region" description="Basic and acidic residues" evidence="7">
    <location>
        <begin position="795"/>
        <end position="810"/>
    </location>
</feature>
<feature type="region of interest" description="Disordered" evidence="7">
    <location>
        <begin position="834"/>
        <end position="860"/>
    </location>
</feature>
<feature type="compositionally biased region" description="Basic and acidic residues" evidence="7">
    <location>
        <begin position="223"/>
        <end position="233"/>
    </location>
</feature>
<proteinExistence type="inferred from homology"/>
<dbReference type="PROSITE" id="PS51687">
    <property type="entry name" value="SAM_MT_RNA_M5U"/>
    <property type="match status" value="1"/>
</dbReference>
<dbReference type="GO" id="GO:0030697">
    <property type="term" value="F:tRNA (uracil(54)-C5)-methyltransferase activity, S-adenosyl methionine-dependent"/>
    <property type="evidence" value="ECO:0007669"/>
    <property type="project" value="UniProtKB-EC"/>
</dbReference>
<keyword evidence="1 6" id="KW-0489">Methyltransferase</keyword>
<feature type="compositionally biased region" description="Basic and acidic residues" evidence="7">
    <location>
        <begin position="168"/>
        <end position="184"/>
    </location>
</feature>
<dbReference type="Pfam" id="PF13847">
    <property type="entry name" value="Methyltransf_31"/>
    <property type="match status" value="1"/>
</dbReference>
<feature type="binding site" evidence="6">
    <location>
        <position position="390"/>
    </location>
    <ligand>
        <name>S-adenosyl-L-methionine</name>
        <dbReference type="ChEBI" id="CHEBI:59789"/>
    </ligand>
</feature>
<feature type="region of interest" description="Disordered" evidence="7">
    <location>
        <begin position="1205"/>
        <end position="1245"/>
    </location>
</feature>
<feature type="region of interest" description="Disordered" evidence="7">
    <location>
        <begin position="595"/>
        <end position="637"/>
    </location>
</feature>
<comment type="catalytic activity">
    <reaction evidence="5">
        <text>uridine(54) in tRNA + S-adenosyl-L-methionine = 5-methyluridine(54) in tRNA + S-adenosyl-L-homocysteine + H(+)</text>
        <dbReference type="Rhea" id="RHEA:42712"/>
        <dbReference type="Rhea" id="RHEA-COMP:10167"/>
        <dbReference type="Rhea" id="RHEA-COMP:10193"/>
        <dbReference type="ChEBI" id="CHEBI:15378"/>
        <dbReference type="ChEBI" id="CHEBI:57856"/>
        <dbReference type="ChEBI" id="CHEBI:59789"/>
        <dbReference type="ChEBI" id="CHEBI:65315"/>
        <dbReference type="ChEBI" id="CHEBI:74447"/>
        <dbReference type="EC" id="2.1.1.35"/>
    </reaction>
    <physiologicalReaction direction="left-to-right" evidence="5">
        <dbReference type="Rhea" id="RHEA:42713"/>
    </physiologicalReaction>
</comment>
<feature type="region of interest" description="Disordered" evidence="7">
    <location>
        <begin position="676"/>
        <end position="728"/>
    </location>
</feature>
<feature type="compositionally biased region" description="Basic and acidic residues" evidence="7">
    <location>
        <begin position="697"/>
        <end position="713"/>
    </location>
</feature>
<evidence type="ECO:0000256" key="6">
    <source>
        <dbReference type="PROSITE-ProRule" id="PRU01024"/>
    </source>
</evidence>
<name>A0A8D8SS50_9HEMI</name>
<evidence type="ECO:0000256" key="5">
    <source>
        <dbReference type="ARBA" id="ARBA00047278"/>
    </source>
</evidence>
<dbReference type="InterPro" id="IPR010280">
    <property type="entry name" value="U5_MeTrfase_fam"/>
</dbReference>
<keyword evidence="3 6" id="KW-0949">S-adenosyl-L-methionine</keyword>
<dbReference type="PANTHER" id="PTHR45904:SF2">
    <property type="entry name" value="TRNA (URACIL-5-)-METHYLTRANSFERASE HOMOLOG A"/>
    <property type="match status" value="1"/>
</dbReference>
<feature type="compositionally biased region" description="Polar residues" evidence="7">
    <location>
        <begin position="1157"/>
        <end position="1179"/>
    </location>
</feature>
<dbReference type="Gene3D" id="3.40.50.150">
    <property type="entry name" value="Vaccinia Virus protein VP39"/>
    <property type="match status" value="1"/>
</dbReference>
<feature type="compositionally biased region" description="Basic and acidic residues" evidence="7">
    <location>
        <begin position="771"/>
        <end position="787"/>
    </location>
</feature>
<keyword evidence="2 6" id="KW-0808">Transferase</keyword>
<feature type="compositionally biased region" description="Polar residues" evidence="7">
    <location>
        <begin position="613"/>
        <end position="627"/>
    </location>
</feature>
<organism evidence="9">
    <name type="scientific">Cacopsylla melanoneura</name>
    <dbReference type="NCBI Taxonomy" id="428564"/>
    <lineage>
        <taxon>Eukaryota</taxon>
        <taxon>Metazoa</taxon>
        <taxon>Ecdysozoa</taxon>
        <taxon>Arthropoda</taxon>
        <taxon>Hexapoda</taxon>
        <taxon>Insecta</taxon>
        <taxon>Pterygota</taxon>
        <taxon>Neoptera</taxon>
        <taxon>Paraneoptera</taxon>
        <taxon>Hemiptera</taxon>
        <taxon>Sternorrhyncha</taxon>
        <taxon>Psylloidea</taxon>
        <taxon>Psyllidae</taxon>
        <taxon>Psyllinae</taxon>
        <taxon>Cacopsylla</taxon>
    </lineage>
</organism>
<dbReference type="GO" id="GO:0032259">
    <property type="term" value="P:methylation"/>
    <property type="evidence" value="ECO:0007669"/>
    <property type="project" value="UniProtKB-KW"/>
</dbReference>
<dbReference type="Gene3D" id="2.40.50.1070">
    <property type="match status" value="1"/>
</dbReference>
<evidence type="ECO:0000256" key="4">
    <source>
        <dbReference type="ARBA" id="ARBA00033763"/>
    </source>
</evidence>
<protein>
    <recommendedName>
        <fullName evidence="4">tRNA (uracil(54)-C(5))-methyltransferase</fullName>
        <ecNumber evidence="4">2.1.1.35</ecNumber>
    </recommendedName>
</protein>
<evidence type="ECO:0000313" key="9">
    <source>
        <dbReference type="EMBL" id="CAG6674858.1"/>
    </source>
</evidence>
<feature type="region of interest" description="Disordered" evidence="7">
    <location>
        <begin position="771"/>
        <end position="810"/>
    </location>
</feature>
<feature type="compositionally biased region" description="Polar residues" evidence="7">
    <location>
        <begin position="125"/>
        <end position="140"/>
    </location>
</feature>
<dbReference type="CDD" id="cd02440">
    <property type="entry name" value="AdoMet_MTases"/>
    <property type="match status" value="1"/>
</dbReference>
<evidence type="ECO:0000256" key="1">
    <source>
        <dbReference type="ARBA" id="ARBA00022603"/>
    </source>
</evidence>
<feature type="domain" description="Methyltransferase" evidence="8">
    <location>
        <begin position="362"/>
        <end position="425"/>
    </location>
</feature>
<dbReference type="GO" id="GO:0006396">
    <property type="term" value="P:RNA processing"/>
    <property type="evidence" value="ECO:0007669"/>
    <property type="project" value="InterPro"/>
</dbReference>
<comment type="similarity">
    <text evidence="6">Belongs to the class I-like SAM-binding methyltransferase superfamily. RNA M5U methyltransferase family.</text>
</comment>
<comment type="caution">
    <text evidence="6">Lacks conserved residue(s) required for the propagation of feature annotation.</text>
</comment>
<evidence type="ECO:0000256" key="3">
    <source>
        <dbReference type="ARBA" id="ARBA00022691"/>
    </source>
</evidence>
<evidence type="ECO:0000256" key="7">
    <source>
        <dbReference type="SAM" id="MobiDB-lite"/>
    </source>
</evidence>
<dbReference type="PANTHER" id="PTHR45904">
    <property type="entry name" value="TRNA (URACIL-5-)-METHYLTRANSFERASE"/>
    <property type="match status" value="1"/>
</dbReference>
<feature type="compositionally biased region" description="Polar residues" evidence="7">
    <location>
        <begin position="715"/>
        <end position="726"/>
    </location>
</feature>
<dbReference type="EMBL" id="HBUF01234965">
    <property type="protein sequence ID" value="CAG6674858.1"/>
    <property type="molecule type" value="Transcribed_RNA"/>
</dbReference>
<dbReference type="InterPro" id="IPR045850">
    <property type="entry name" value="TRM2_met"/>
</dbReference>
<dbReference type="InterPro" id="IPR029063">
    <property type="entry name" value="SAM-dependent_MTases_sf"/>
</dbReference>
<dbReference type="EC" id="2.1.1.35" evidence="4"/>
<feature type="region of interest" description="Disordered" evidence="7">
    <location>
        <begin position="1020"/>
        <end position="1067"/>
    </location>
</feature>
<sequence>MLIFIADIPQQATHETNPSKTNDGIPKKKMKLDFEDVGREDVPEVTNTTHDEISTETIELVHEYVKDSAQTMKSDLLCEQIGAQATHMETLETKTHDGINKIKPAHKDVKGRNEQMENNGEKGNETSNPVHMETLETSTVEKNKCRKQTHKEGQQNLDRGQIHSVKRKLTEQCHIERHPNEGKVHTRKTTKTTEEINKESDNSEENNNEDHGQTHSTKRKHTEHYPTERHQIEGKVYTRKTTKITYENIEEISGESDKSEEFNEEADNSDVIGEHKRRVIDYFTEEQRCRELNVVSMYFQLHKDRSAISFSRSDLIWGREYIIEKLLDLDIAIAAGTYFRINSLAAEVLSEAILQLSLVTMETTVLDLFCGSGSIALTLAKHCKEVIGIELLDQNTEDARRSARLNNIDNCTFIGGKLEDVLPDVLGHLGTEDVLIILDPPRTGMIPELVRMLKRFRHAHTIIYICSNHKLPIKNLLDFCFNNLENEPRTLAAAPNLLSTGMDHKESRNARKIDNNLNRDRGIARDNDIEPVEMEEKRGFIRNQSESEPDAFSKKVEHTLVSQGIRKREITVSDRREKDGDKTAVKNSQEMLQYTNKPNRHVGQPSKQMRDPSGTNNIRTGTSCLEQTKSHVKTERSIRTEESWIKRKIDEIDKPDNCEDTQKRTRSQDIVIAQDSTRNQREFHGDNKRISSANKINEQKYSKRSLNSERRQLEPLQTATETSNMDSFEPLLNKPASIESIIIPEHIIPVDLSPHTLRTELVILCRRYETDNDQEMSKSDKNKELSKRGTNNQEISERNNQEIVKRKSEEMPNIIGGQILNSRKYDRRNQEILKSGRNNLEMSNKERNNDESTGNIGKYRGNKQDISTNLLGHTISSNECWYTKETSSNVIKEKEELVENFVKPNRKPTETIGIVEHKTGVIQTGNNEHEHQVESADRNPRHLSTIQLYGSGVHKVVGNKNKAISAIGMKEDVKEGSINTTIGKIKHSGEMEEIDREILLHLENRREVNVEIKKETIIQNEKQGSRKIEENAEKLGKLNENERDDEKSDIRSEKNMSKTSIEQKSQRYEPYQEIRLVEKEINADQERHIIEKYLEHLAKNEAQRSIDATETPEENDVLQQVTKEANIIQMPASMEPKTPAMNLEETKLNLTESNLQDLGKDTATNRTRPLQSEEGQTNVDELDHFLKPTEYGPISNEINMDIDKGNRFSATSKDSSKSNQTHMDLEKMNQHSTTSKDGSKPNRNNIDIEKLNRILTTCENGSKVVTSLQKEFEQRGLDGPELECVKYIHPDAVKEIETRAFVRGLIMGKVHSKLLEDLMKHI</sequence>
<feature type="compositionally biased region" description="Polar residues" evidence="7">
    <location>
        <begin position="1208"/>
        <end position="1222"/>
    </location>
</feature>
<feature type="region of interest" description="Disordered" evidence="7">
    <location>
        <begin position="1157"/>
        <end position="1181"/>
    </location>
</feature>
<accession>A0A8D8SS50</accession>
<feature type="compositionally biased region" description="Basic and acidic residues" evidence="7">
    <location>
        <begin position="107"/>
        <end position="124"/>
    </location>
</feature>
<evidence type="ECO:0000256" key="2">
    <source>
        <dbReference type="ARBA" id="ARBA00022679"/>
    </source>
</evidence>
<feature type="compositionally biased region" description="Basic and acidic residues" evidence="7">
    <location>
        <begin position="628"/>
        <end position="637"/>
    </location>
</feature>